<reference evidence="1 2" key="1">
    <citation type="submission" date="2017-06" db="EMBL/GenBank/DDBJ databases">
        <authorList>
            <consortium name="Pathogen Informatics"/>
        </authorList>
    </citation>
    <scope>NUCLEOTIDE SEQUENCE [LARGE SCALE GENOMIC DNA]</scope>
    <source>
        <strain evidence="1 2">NCTC10570</strain>
    </source>
</reference>
<protein>
    <submittedName>
        <fullName evidence="1">Uncharacterized protein</fullName>
    </submittedName>
</protein>
<organism evidence="1 2">
    <name type="scientific">Megamonas hypermegale</name>
    <dbReference type="NCBI Taxonomy" id="158847"/>
    <lineage>
        <taxon>Bacteria</taxon>
        <taxon>Bacillati</taxon>
        <taxon>Bacillota</taxon>
        <taxon>Negativicutes</taxon>
        <taxon>Selenomonadales</taxon>
        <taxon>Selenomonadaceae</taxon>
        <taxon>Megamonas</taxon>
    </lineage>
</organism>
<dbReference type="AlphaFoldDB" id="A0A239TKE5"/>
<accession>A0A239TKE5</accession>
<evidence type="ECO:0000313" key="2">
    <source>
        <dbReference type="Proteomes" id="UP000215383"/>
    </source>
</evidence>
<name>A0A239TKE5_9FIRM</name>
<proteinExistence type="predicted"/>
<sequence>MIYGIIPFIVFMNKNPYDVLTQEKIYVGEYKDVKYYYIKESYNSEQNKFKVLIINNDFSYGEYIVNVNDEEKTFRIEDFKVHSVGNKNSKEIVQPSVYKLEGLTLQIYEKAKIIQ</sequence>
<dbReference type="EMBL" id="LT906446">
    <property type="protein sequence ID" value="SNU98246.1"/>
    <property type="molecule type" value="Genomic_DNA"/>
</dbReference>
<evidence type="ECO:0000313" key="1">
    <source>
        <dbReference type="EMBL" id="SNU98246.1"/>
    </source>
</evidence>
<keyword evidence="2" id="KW-1185">Reference proteome</keyword>
<dbReference type="Proteomes" id="UP000215383">
    <property type="component" value="Chromosome 1"/>
</dbReference>
<gene>
    <name evidence="1" type="ORF">SAMEA4364220_00896</name>
</gene>